<comment type="caution">
    <text evidence="3">The sequence shown here is derived from an EMBL/GenBank/DDBJ whole genome shotgun (WGS) entry which is preliminary data.</text>
</comment>
<dbReference type="Proteomes" id="UP000271374">
    <property type="component" value="Unassembled WGS sequence"/>
</dbReference>
<protein>
    <submittedName>
        <fullName evidence="3">Glycosyltransferase family 2 protein</fullName>
    </submittedName>
</protein>
<evidence type="ECO:0000259" key="2">
    <source>
        <dbReference type="Pfam" id="PF00535"/>
    </source>
</evidence>
<organism evidence="3 4">
    <name type="scientific">Bacillus yapensis</name>
    <dbReference type="NCBI Taxonomy" id="2492960"/>
    <lineage>
        <taxon>Bacteria</taxon>
        <taxon>Bacillati</taxon>
        <taxon>Bacillota</taxon>
        <taxon>Bacilli</taxon>
        <taxon>Bacillales</taxon>
        <taxon>Bacillaceae</taxon>
        <taxon>Bacillus</taxon>
    </lineage>
</organism>
<dbReference type="EMBL" id="RXNT01000001">
    <property type="protein sequence ID" value="RTR36440.1"/>
    <property type="molecule type" value="Genomic_DNA"/>
</dbReference>
<dbReference type="InterPro" id="IPR029044">
    <property type="entry name" value="Nucleotide-diphossugar_trans"/>
</dbReference>
<keyword evidence="4" id="KW-1185">Reference proteome</keyword>
<comment type="similarity">
    <text evidence="1">Belongs to the glycosyltransferase 2 family.</text>
</comment>
<dbReference type="Pfam" id="PF00535">
    <property type="entry name" value="Glycos_transf_2"/>
    <property type="match status" value="1"/>
</dbReference>
<dbReference type="AlphaFoldDB" id="A0A431WLS1"/>
<dbReference type="CDD" id="cd04196">
    <property type="entry name" value="GT_2_like_d"/>
    <property type="match status" value="1"/>
</dbReference>
<gene>
    <name evidence="3" type="ORF">EKG37_02285</name>
</gene>
<dbReference type="PANTHER" id="PTHR22916:SF3">
    <property type="entry name" value="UDP-GLCNAC:BETAGAL BETA-1,3-N-ACETYLGLUCOSAMINYLTRANSFERASE-LIKE PROTEIN 1"/>
    <property type="match status" value="1"/>
</dbReference>
<dbReference type="PANTHER" id="PTHR22916">
    <property type="entry name" value="GLYCOSYLTRANSFERASE"/>
    <property type="match status" value="1"/>
</dbReference>
<sequence length="229" mass="25890">MATYNGSEFVLRQLNSVIKQLGDNDEIIVVDDKSSDNTVTLIKEAYGHKVKVFINENNMGAIKSFEKAIKLATGDIIFLCDQDDIWEDYKVSLVVEAFQKGNAAVVVHDAYVVDGQLNIIDHSWNDYNQNKKKGILGNIIKNSFTGACMAFKKDLVPYFIPFPNSIEMHDQWIALVAMLEKKKVAYIDQPLMKYVRHGNNVTGVKKRSIRHMIKGRMGTIASVLGYKRN</sequence>
<evidence type="ECO:0000313" key="3">
    <source>
        <dbReference type="EMBL" id="RTR36440.1"/>
    </source>
</evidence>
<name>A0A431WLS1_9BACI</name>
<reference evidence="3 4" key="1">
    <citation type="submission" date="2018-12" db="EMBL/GenBank/DDBJ databases">
        <title>Bacillus yapensis draft genome sequence.</title>
        <authorList>
            <person name="Yu L."/>
            <person name="Xu X."/>
            <person name="Tang X."/>
        </authorList>
    </citation>
    <scope>NUCLEOTIDE SEQUENCE [LARGE SCALE GENOMIC DNA]</scope>
    <source>
        <strain evidence="3 4">XXST-01</strain>
    </source>
</reference>
<evidence type="ECO:0000313" key="4">
    <source>
        <dbReference type="Proteomes" id="UP000271374"/>
    </source>
</evidence>
<dbReference type="InterPro" id="IPR001173">
    <property type="entry name" value="Glyco_trans_2-like"/>
</dbReference>
<evidence type="ECO:0000256" key="1">
    <source>
        <dbReference type="ARBA" id="ARBA00006739"/>
    </source>
</evidence>
<dbReference type="OrthoDB" id="9802649at2"/>
<feature type="domain" description="Glycosyltransferase 2-like" evidence="2">
    <location>
        <begin position="1"/>
        <end position="155"/>
    </location>
</feature>
<accession>A0A431WLS1</accession>
<dbReference type="Gene3D" id="3.90.550.10">
    <property type="entry name" value="Spore Coat Polysaccharide Biosynthesis Protein SpsA, Chain A"/>
    <property type="match status" value="1"/>
</dbReference>
<dbReference type="GO" id="GO:0016758">
    <property type="term" value="F:hexosyltransferase activity"/>
    <property type="evidence" value="ECO:0007669"/>
    <property type="project" value="UniProtKB-ARBA"/>
</dbReference>
<dbReference type="SUPFAM" id="SSF53448">
    <property type="entry name" value="Nucleotide-diphospho-sugar transferases"/>
    <property type="match status" value="1"/>
</dbReference>
<proteinExistence type="inferred from homology"/>
<keyword evidence="3" id="KW-0808">Transferase</keyword>